<dbReference type="EMBL" id="JAAGWH010000040">
    <property type="protein sequence ID" value="NEK95365.1"/>
    <property type="molecule type" value="Genomic_DNA"/>
</dbReference>
<evidence type="ECO:0000256" key="1">
    <source>
        <dbReference type="ARBA" id="ARBA00009108"/>
    </source>
</evidence>
<evidence type="ECO:0000313" key="3">
    <source>
        <dbReference type="EMBL" id="NEK95365.1"/>
    </source>
</evidence>
<name>A0A6P0HAS3_9ACTN</name>
<dbReference type="GO" id="GO:0005886">
    <property type="term" value="C:plasma membrane"/>
    <property type="evidence" value="ECO:0007669"/>
    <property type="project" value="TreeGrafter"/>
</dbReference>
<dbReference type="Proteomes" id="UP000468828">
    <property type="component" value="Unassembled WGS sequence"/>
</dbReference>
<evidence type="ECO:0000256" key="2">
    <source>
        <dbReference type="SAM" id="MobiDB-lite"/>
    </source>
</evidence>
<accession>A0A6P0HAS3</accession>
<evidence type="ECO:0000313" key="6">
    <source>
        <dbReference type="Proteomes" id="UP000471152"/>
    </source>
</evidence>
<evidence type="ECO:0000313" key="4">
    <source>
        <dbReference type="EMBL" id="NEN52253.1"/>
    </source>
</evidence>
<dbReference type="Proteomes" id="UP000471152">
    <property type="component" value="Unassembled WGS sequence"/>
</dbReference>
<dbReference type="PANTHER" id="PTHR37313:SF1">
    <property type="entry name" value="UPF0749 PROTEIN RV1823"/>
    <property type="match status" value="1"/>
</dbReference>
<proteinExistence type="inferred from homology"/>
<feature type="region of interest" description="Disordered" evidence="2">
    <location>
        <begin position="287"/>
        <end position="310"/>
    </location>
</feature>
<sequence>MSAPAPGRQRSLGASLLDQVLAETLDPAYAQAAAARAERATAPVAGAGRPSWLLRHRGQLLVALTLLLAGLLASVTYQQAAVGAQGREQTREALRDDIREESEVTDDLVVQLEDLTAQVGRTRDQALATTGTGQRVLARLSAVEQAAAVVAVSGPGLRVTLDDAPPPADSDPVGGATPQNEAGLVQDADVQLAVNGLWAAGAEAISINGQRIGATTAIRQAGGAVLVNFRPVAPPYDIEAIGDSEALPRAFLASPEADTLARLTLDYGVVFDFARVGDLDLPAGSSAELRHARPLEPDEAASTDPTTDGG</sequence>
<dbReference type="Pfam" id="PF05949">
    <property type="entry name" value="DUF881"/>
    <property type="match status" value="1"/>
</dbReference>
<dbReference type="RefSeq" id="WP_163611927.1">
    <property type="nucleotide sequence ID" value="NZ_JAAGWB010000042.1"/>
</dbReference>
<dbReference type="AlphaFoldDB" id="A0A6P0HAS3"/>
<organism evidence="4 6">
    <name type="scientific">Modestobacter muralis</name>
    <dbReference type="NCBI Taxonomy" id="1608614"/>
    <lineage>
        <taxon>Bacteria</taxon>
        <taxon>Bacillati</taxon>
        <taxon>Actinomycetota</taxon>
        <taxon>Actinomycetes</taxon>
        <taxon>Geodermatophilales</taxon>
        <taxon>Geodermatophilaceae</taxon>
        <taxon>Modestobacter</taxon>
    </lineage>
</organism>
<reference evidence="4 6" key="2">
    <citation type="submission" date="2020-02" db="EMBL/GenBank/DDBJ databases">
        <title>The WGS of Modestobacter muralis DSM 100205.</title>
        <authorList>
            <person name="Jiang Z."/>
        </authorList>
    </citation>
    <scope>NUCLEOTIDE SEQUENCE [LARGE SCALE GENOMIC DNA]</scope>
    <source>
        <strain evidence="4 6">DSM 100205</strain>
    </source>
</reference>
<dbReference type="Gene3D" id="3.30.70.1880">
    <property type="entry name" value="Protein of unknown function DUF881"/>
    <property type="match status" value="1"/>
</dbReference>
<gene>
    <name evidence="4" type="ORF">G3R41_15155</name>
    <name evidence="3" type="ORF">GCU67_14505</name>
</gene>
<keyword evidence="5" id="KW-1185">Reference proteome</keyword>
<protein>
    <submittedName>
        <fullName evidence="4">DUF881 domain-containing protein</fullName>
    </submittedName>
</protein>
<comment type="caution">
    <text evidence="4">The sequence shown here is derived from an EMBL/GenBank/DDBJ whole genome shotgun (WGS) entry which is preliminary data.</text>
</comment>
<dbReference type="PANTHER" id="PTHR37313">
    <property type="entry name" value="UPF0749 PROTEIN RV1825"/>
    <property type="match status" value="1"/>
</dbReference>
<dbReference type="InterPro" id="IPR010273">
    <property type="entry name" value="DUF881"/>
</dbReference>
<evidence type="ECO:0000313" key="5">
    <source>
        <dbReference type="Proteomes" id="UP000468828"/>
    </source>
</evidence>
<comment type="similarity">
    <text evidence="1">Belongs to the UPF0749 family.</text>
</comment>
<reference evidence="3 5" key="1">
    <citation type="submission" date="2020-01" db="EMBL/GenBank/DDBJ databases">
        <title>the WGS Modestobacter muralis CPCC 204518.</title>
        <authorList>
            <person name="Jiang Z."/>
        </authorList>
    </citation>
    <scope>NUCLEOTIDE SEQUENCE [LARGE SCALE GENOMIC DNA]</scope>
    <source>
        <strain evidence="3 5">DSM 100205</strain>
    </source>
</reference>
<dbReference type="EMBL" id="JAAGWB010000042">
    <property type="protein sequence ID" value="NEN52253.1"/>
    <property type="molecule type" value="Genomic_DNA"/>
</dbReference>